<sequence>MSSFLQYYEAELDLMRRSLAEFEAANPEKARALGLSAGRSRDPDLQRLSDGFAYVAARLQKQMEDANGDIALDLLRTVAPSLLLGAPSHICLVPASDADLPDDPVTLAAGTRVPFMHDAQVSCVYTLARTVELAPLVLTGLRMETVPLSHAVPPGVDKVEGALILEVRSKDPGRSLAQSLGRKLEFYLPRQTSHRRRIAEALAADVKGVAVAATGSSSAGVLLGADALGRVMAGGHNGFLPQFFSQPQGMEQLHDFLAYPDQAYAFRLGQLARGAQLLEAGTAEFRIFLGRRGMEHIRRVEPGDIVLNALPCLNLFETMSEPQHYSFARDRMPVRVPRGQGARPEILRLRSVTRLTPDGETILPELAAPVGVAGAQGPVWQERMFSGEPDPARRDISLSIPEDDGLTDTGLDLVAQLLCSNGAAAMRLRPGERVRIDNDDLADADFAVLEEPSPAVPARLDSNRRWDLVALIGGNFNALLSEDDPARVLRDSLHLCAPTGYASDAKAIVAVNLARRFAPIRLDGQNLIASGIWVDIVINPDYLSVPATVFGHVIADFLSSFVSHDRFVQIQMRENGADHPFFAPPRRHGSQMVS</sequence>
<dbReference type="Proteomes" id="UP000195273">
    <property type="component" value="Chromosome"/>
</dbReference>
<dbReference type="EMBL" id="CP021431">
    <property type="protein sequence ID" value="ARU02387.1"/>
    <property type="molecule type" value="Genomic_DNA"/>
</dbReference>
<dbReference type="AlphaFoldDB" id="A0A1Y0EFM3"/>
<dbReference type="OrthoDB" id="9763676at2"/>
<accession>A0A1Y0EFM3</accession>
<dbReference type="InterPro" id="IPR010272">
    <property type="entry name" value="T6SS_TssF"/>
</dbReference>
<dbReference type="PANTHER" id="PTHR35370">
    <property type="entry name" value="CYTOPLASMIC PROTEIN-RELATED-RELATED"/>
    <property type="match status" value="1"/>
</dbReference>
<evidence type="ECO:0000313" key="1">
    <source>
        <dbReference type="EMBL" id="ARU02387.1"/>
    </source>
</evidence>
<keyword evidence="2" id="KW-1185">Reference proteome</keyword>
<dbReference type="KEGG" id="lvs:LOKVESSMR4R_03104"/>
<dbReference type="RefSeq" id="WP_087210284.1">
    <property type="nucleotide sequence ID" value="NZ_CP021431.1"/>
</dbReference>
<proteinExistence type="predicted"/>
<evidence type="ECO:0000313" key="2">
    <source>
        <dbReference type="Proteomes" id="UP000195273"/>
    </source>
</evidence>
<gene>
    <name evidence="1" type="ORF">LOKVESSMR4R_03104</name>
</gene>
<reference evidence="1 2" key="1">
    <citation type="submission" date="2017-05" db="EMBL/GenBank/DDBJ databases">
        <title>Genome Sequence of Loktanella vestfoldensis Strain SMR4r Isolated from a Culture of the Diatom Skeletonema marinoi.</title>
        <authorList>
            <person name="Topel M."/>
            <person name="Pinder M.I.M."/>
            <person name="Johansson O.N."/>
            <person name="Kourtchenko O."/>
            <person name="Godhe A."/>
            <person name="Clarke A.K."/>
        </authorList>
    </citation>
    <scope>NUCLEOTIDE SEQUENCE [LARGE SCALE GENOMIC DNA]</scope>
    <source>
        <strain evidence="1 2">SMR4r</strain>
    </source>
</reference>
<organism evidence="1 2">
    <name type="scientific">Yoonia vestfoldensis</name>
    <dbReference type="NCBI Taxonomy" id="245188"/>
    <lineage>
        <taxon>Bacteria</taxon>
        <taxon>Pseudomonadati</taxon>
        <taxon>Pseudomonadota</taxon>
        <taxon>Alphaproteobacteria</taxon>
        <taxon>Rhodobacterales</taxon>
        <taxon>Paracoccaceae</taxon>
        <taxon>Yoonia</taxon>
    </lineage>
</organism>
<name>A0A1Y0EFM3_9RHOB</name>
<dbReference type="PANTHER" id="PTHR35370:SF1">
    <property type="entry name" value="TYPE VI SECRETION SYSTEM COMPONENT TSSF1"/>
    <property type="match status" value="1"/>
</dbReference>
<protein>
    <submittedName>
        <fullName evidence="1">Type VI secretion system, TssF</fullName>
    </submittedName>
</protein>
<dbReference type="Pfam" id="PF05947">
    <property type="entry name" value="T6SS_TssF"/>
    <property type="match status" value="1"/>
</dbReference>